<dbReference type="AlphaFoldDB" id="A0A6I1F5K7"/>
<feature type="transmembrane region" description="Helical" evidence="7">
    <location>
        <begin position="12"/>
        <end position="31"/>
    </location>
</feature>
<keyword evidence="4 8" id="KW-0808">Transferase</keyword>
<keyword evidence="5 7" id="KW-0472">Membrane</keyword>
<sequence length="290" mass="32968">MHRLLTLVAKLPLSFLQLFGAFIGELVFWLAPGYRRRTRANLCAAGYTHKSIFARVGRNAGRQAMESIWVWYRPVETVLKHVHADEKAEKLIGDAMRSGRPIVFMTPHVGCFEVLPVWLAGTLYKETGRRITILYRPPRKKILRAVVGDARQAPGIEAVPTTLIGVKRIIRSLREGNTFGALPDQVPSKGEGVWASFFGRPAYTMTLPVKVAHQFDAIRIFAWGVRGDDGWKVEAEEWTDPLTGDIHEDALAMNRMIERIIRRMPEQYAWSYNRYKRPRGAPPPEEGAHR</sequence>
<reference evidence="8 9" key="1">
    <citation type="submission" date="2019-10" db="EMBL/GenBank/DDBJ databases">
        <title>Genome diversity of Sutterella seckii.</title>
        <authorList>
            <person name="Chaplin A.V."/>
            <person name="Sokolova S.R."/>
            <person name="Mosin K.A."/>
            <person name="Ivanova E.L."/>
            <person name="Kochetkova T.O."/>
            <person name="Goltsov A.Y."/>
            <person name="Trofimov D.Y."/>
            <person name="Efimov B.A."/>
        </authorList>
    </citation>
    <scope>NUCLEOTIDE SEQUENCE [LARGE SCALE GENOMIC DNA]</scope>
    <source>
        <strain evidence="8 9">ASD393</strain>
    </source>
</reference>
<dbReference type="GO" id="GO:0016746">
    <property type="term" value="F:acyltransferase activity"/>
    <property type="evidence" value="ECO:0007669"/>
    <property type="project" value="UniProtKB-KW"/>
</dbReference>
<dbReference type="CDD" id="cd07984">
    <property type="entry name" value="LPLAT_LABLAT-like"/>
    <property type="match status" value="1"/>
</dbReference>
<comment type="caution">
    <text evidence="8">The sequence shown here is derived from an EMBL/GenBank/DDBJ whole genome shotgun (WGS) entry which is preliminary data.</text>
</comment>
<dbReference type="GO" id="GO:0005886">
    <property type="term" value="C:plasma membrane"/>
    <property type="evidence" value="ECO:0007669"/>
    <property type="project" value="UniProtKB-SubCell"/>
</dbReference>
<dbReference type="PIRSF" id="PIRSF026649">
    <property type="entry name" value="MsbB"/>
    <property type="match status" value="1"/>
</dbReference>
<evidence type="ECO:0000256" key="7">
    <source>
        <dbReference type="SAM" id="Phobius"/>
    </source>
</evidence>
<dbReference type="EMBL" id="WEHX01000001">
    <property type="protein sequence ID" value="KAB7663343.1"/>
    <property type="molecule type" value="Genomic_DNA"/>
</dbReference>
<gene>
    <name evidence="8" type="ORF">GBM95_00425</name>
</gene>
<evidence type="ECO:0000256" key="5">
    <source>
        <dbReference type="ARBA" id="ARBA00023136"/>
    </source>
</evidence>
<keyword evidence="7" id="KW-0812">Transmembrane</keyword>
<keyword evidence="6 8" id="KW-0012">Acyltransferase</keyword>
<accession>A0A6I1F5K7</accession>
<dbReference type="RefSeq" id="WP_152157274.1">
    <property type="nucleotide sequence ID" value="NZ_WEHX01000001.1"/>
</dbReference>
<evidence type="ECO:0000256" key="6">
    <source>
        <dbReference type="ARBA" id="ARBA00023315"/>
    </source>
</evidence>
<dbReference type="OrthoDB" id="8524027at2"/>
<dbReference type="PANTHER" id="PTHR30606:SF10">
    <property type="entry name" value="PHOSPHATIDYLINOSITOL MANNOSIDE ACYLTRANSFERASE"/>
    <property type="match status" value="1"/>
</dbReference>
<keyword evidence="3" id="KW-0997">Cell inner membrane</keyword>
<evidence type="ECO:0000256" key="3">
    <source>
        <dbReference type="ARBA" id="ARBA00022519"/>
    </source>
</evidence>
<dbReference type="NCBIfam" id="NF006487">
    <property type="entry name" value="PRK08905.1"/>
    <property type="match status" value="1"/>
</dbReference>
<comment type="subcellular location">
    <subcellularLocation>
        <location evidence="1">Cell inner membrane</location>
    </subcellularLocation>
</comment>
<protein>
    <submittedName>
        <fullName evidence="8">Lysophospholipid acyltransferase family protein</fullName>
    </submittedName>
</protein>
<dbReference type="Pfam" id="PF03279">
    <property type="entry name" value="Lip_A_acyltrans"/>
    <property type="match status" value="1"/>
</dbReference>
<dbReference type="GO" id="GO:0009247">
    <property type="term" value="P:glycolipid biosynthetic process"/>
    <property type="evidence" value="ECO:0007669"/>
    <property type="project" value="UniProtKB-ARBA"/>
</dbReference>
<evidence type="ECO:0000256" key="2">
    <source>
        <dbReference type="ARBA" id="ARBA00022475"/>
    </source>
</evidence>
<dbReference type="InterPro" id="IPR004960">
    <property type="entry name" value="LipA_acyltrans"/>
</dbReference>
<dbReference type="Proteomes" id="UP000430564">
    <property type="component" value="Unassembled WGS sequence"/>
</dbReference>
<evidence type="ECO:0000256" key="4">
    <source>
        <dbReference type="ARBA" id="ARBA00022679"/>
    </source>
</evidence>
<organism evidence="8 9">
    <name type="scientific">Sutterella seckii</name>
    <dbReference type="NCBI Taxonomy" id="1944635"/>
    <lineage>
        <taxon>Bacteria</taxon>
        <taxon>Pseudomonadati</taxon>
        <taxon>Pseudomonadota</taxon>
        <taxon>Betaproteobacteria</taxon>
        <taxon>Burkholderiales</taxon>
        <taxon>Sutterellaceae</taxon>
        <taxon>Sutterella</taxon>
    </lineage>
</organism>
<evidence type="ECO:0000313" key="8">
    <source>
        <dbReference type="EMBL" id="KAB7663343.1"/>
    </source>
</evidence>
<keyword evidence="7" id="KW-1133">Transmembrane helix</keyword>
<evidence type="ECO:0000313" key="9">
    <source>
        <dbReference type="Proteomes" id="UP000430564"/>
    </source>
</evidence>
<name>A0A6I1F5K7_9BURK</name>
<keyword evidence="2" id="KW-1003">Cell membrane</keyword>
<evidence type="ECO:0000256" key="1">
    <source>
        <dbReference type="ARBA" id="ARBA00004533"/>
    </source>
</evidence>
<dbReference type="PANTHER" id="PTHR30606">
    <property type="entry name" value="LIPID A BIOSYNTHESIS LAUROYL ACYLTRANSFERASE"/>
    <property type="match status" value="1"/>
</dbReference>
<proteinExistence type="predicted"/>